<comment type="caution">
    <text evidence="1">The sequence shown here is derived from an EMBL/GenBank/DDBJ whole genome shotgun (WGS) entry which is preliminary data.</text>
</comment>
<sequence length="319" mass="37194">MMKSVFLCALNNIACNDLSKAITLNLNEINESFPILKITNKLSDIKTYLNRGLKEAIGNIEYEYLTQKAPLIAFCESCFDENVISPIEYLDEHLCILSSFLFGLWSIKDNAVDFELGFLQYQRNYGYTTHYSSNRICVTRYDCKGECSNVTFSTKELNQAAIFLRNNMKIETERIQSVNIQNHHRITIANYYIQNARNCSDLGLKITSYCSCLECLFLNDSTELSHKLSERVALFLSKNKEDRIHIFKILKQAYSFRSKVVHGDRFKTDKIKELTMIVQETDEICRKVMNYAFNTKEYNVFDLGRDKHEEYFIDLLMNI</sequence>
<dbReference type="EMBL" id="QROI01000003">
    <property type="protein sequence ID" value="RHL18206.1"/>
    <property type="molecule type" value="Genomic_DNA"/>
</dbReference>
<dbReference type="AlphaFoldDB" id="A0A415JBQ3"/>
<organism evidence="1 2">
    <name type="scientific">Phocaeicola plebeius</name>
    <dbReference type="NCBI Taxonomy" id="310297"/>
    <lineage>
        <taxon>Bacteria</taxon>
        <taxon>Pseudomonadati</taxon>
        <taxon>Bacteroidota</taxon>
        <taxon>Bacteroidia</taxon>
        <taxon>Bacteroidales</taxon>
        <taxon>Bacteroidaceae</taxon>
        <taxon>Phocaeicola</taxon>
    </lineage>
</organism>
<proteinExistence type="predicted"/>
<evidence type="ECO:0000313" key="1">
    <source>
        <dbReference type="EMBL" id="RHL18206.1"/>
    </source>
</evidence>
<dbReference type="RefSeq" id="WP_118441110.1">
    <property type="nucleotide sequence ID" value="NZ_QROD01000003.1"/>
</dbReference>
<accession>A0A415JBQ3</accession>
<evidence type="ECO:0000313" key="2">
    <source>
        <dbReference type="Proteomes" id="UP000284916"/>
    </source>
</evidence>
<dbReference type="Proteomes" id="UP000284916">
    <property type="component" value="Unassembled WGS sequence"/>
</dbReference>
<reference evidence="1 2" key="1">
    <citation type="submission" date="2018-08" db="EMBL/GenBank/DDBJ databases">
        <title>A genome reference for cultivated species of the human gut microbiota.</title>
        <authorList>
            <person name="Zou Y."/>
            <person name="Xue W."/>
            <person name="Luo G."/>
        </authorList>
    </citation>
    <scope>NUCLEOTIDE SEQUENCE [LARGE SCALE GENOMIC DNA]</scope>
    <source>
        <strain evidence="1 2">AF39-11</strain>
    </source>
</reference>
<name>A0A415JBQ3_9BACT</name>
<protein>
    <submittedName>
        <fullName evidence="1">Uncharacterized protein</fullName>
    </submittedName>
</protein>
<gene>
    <name evidence="1" type="ORF">DW035_02535</name>
</gene>